<evidence type="ECO:0000256" key="3">
    <source>
        <dbReference type="SAM" id="SignalP"/>
    </source>
</evidence>
<dbReference type="Proteomes" id="UP000466966">
    <property type="component" value="Unassembled WGS sequence"/>
</dbReference>
<evidence type="ECO:0000256" key="2">
    <source>
        <dbReference type="SAM" id="Phobius"/>
    </source>
</evidence>
<evidence type="ECO:0000313" key="4">
    <source>
        <dbReference type="EMBL" id="MXO72562.1"/>
    </source>
</evidence>
<organism evidence="4 5">
    <name type="scientific">Alteraurantiacibacter buctensis</name>
    <dbReference type="NCBI Taxonomy" id="1503981"/>
    <lineage>
        <taxon>Bacteria</taxon>
        <taxon>Pseudomonadati</taxon>
        <taxon>Pseudomonadota</taxon>
        <taxon>Alphaproteobacteria</taxon>
        <taxon>Sphingomonadales</taxon>
        <taxon>Erythrobacteraceae</taxon>
        <taxon>Alteraurantiacibacter</taxon>
    </lineage>
</organism>
<dbReference type="AlphaFoldDB" id="A0A844YZE8"/>
<dbReference type="OrthoDB" id="7429222at2"/>
<keyword evidence="2" id="KW-0472">Membrane</keyword>
<proteinExistence type="predicted"/>
<dbReference type="EMBL" id="WTYV01000005">
    <property type="protein sequence ID" value="MXO72562.1"/>
    <property type="molecule type" value="Genomic_DNA"/>
</dbReference>
<keyword evidence="2" id="KW-0812">Transmembrane</keyword>
<reference evidence="4 5" key="1">
    <citation type="submission" date="2019-12" db="EMBL/GenBank/DDBJ databases">
        <title>Genomic-based taxomic classification of the family Erythrobacteraceae.</title>
        <authorList>
            <person name="Xu L."/>
        </authorList>
    </citation>
    <scope>NUCLEOTIDE SEQUENCE [LARGE SCALE GENOMIC DNA]</scope>
    <source>
        <strain evidence="4 5">M0322</strain>
    </source>
</reference>
<feature type="region of interest" description="Disordered" evidence="1">
    <location>
        <begin position="106"/>
        <end position="140"/>
    </location>
</feature>
<evidence type="ECO:0000313" key="5">
    <source>
        <dbReference type="Proteomes" id="UP000466966"/>
    </source>
</evidence>
<feature type="signal peptide" evidence="3">
    <location>
        <begin position="1"/>
        <end position="28"/>
    </location>
</feature>
<feature type="chain" id="PRO_5032974406" evidence="3">
    <location>
        <begin position="29"/>
        <end position="402"/>
    </location>
</feature>
<feature type="region of interest" description="Disordered" evidence="1">
    <location>
        <begin position="72"/>
        <end position="91"/>
    </location>
</feature>
<keyword evidence="3" id="KW-0732">Signal</keyword>
<comment type="caution">
    <text evidence="4">The sequence shown here is derived from an EMBL/GenBank/DDBJ whole genome shotgun (WGS) entry which is preliminary data.</text>
</comment>
<sequence>MQTNPHLARSASTAIAAVLVLASTSALAPAAFAQVADPATPIGQASPATVPAPAAPVGTIPIPTVPVMQSPVQAPAGTTASPTTGAPTVSRPVVQAVPVAPTSAAASGAADADAAPANTATTTRQPAAARQAPANEAARAAAPLTAAPLAAPAADPVAPVTTTVVPVPEPLPLPAASQPAAQTDGDAGEAAMWIGALLSALALAGLAGVAGVAISRRRKVHDLRDVRIERPTVDADGRPLNTAPVRAAAPLTVVTPTTPPARDVSLTEARGTFAPAPVQARVVDATPVAAGAAPAMARNFPEPTTTRGPSRADALLANSGAAVALPRERLATPQERRALIERLAAARPDRANPFRSHKARLHRAKLIEQSIGRSFPGGKSRIDLSQYPMNWPELAPRRPAAA</sequence>
<feature type="compositionally biased region" description="Low complexity" evidence="1">
    <location>
        <begin position="74"/>
        <end position="91"/>
    </location>
</feature>
<protein>
    <submittedName>
        <fullName evidence="4">Uncharacterized protein</fullName>
    </submittedName>
</protein>
<accession>A0A844YZE8</accession>
<keyword evidence="2" id="KW-1133">Transmembrane helix</keyword>
<keyword evidence="5" id="KW-1185">Reference proteome</keyword>
<feature type="transmembrane region" description="Helical" evidence="2">
    <location>
        <begin position="190"/>
        <end position="214"/>
    </location>
</feature>
<name>A0A844YZE8_9SPHN</name>
<gene>
    <name evidence="4" type="ORF">GRI99_13100</name>
</gene>
<dbReference type="RefSeq" id="WP_160772490.1">
    <property type="nucleotide sequence ID" value="NZ_WTYV01000005.1"/>
</dbReference>
<evidence type="ECO:0000256" key="1">
    <source>
        <dbReference type="SAM" id="MobiDB-lite"/>
    </source>
</evidence>